<name>A0A0A0B9G2_9CELL</name>
<evidence type="ECO:0000256" key="2">
    <source>
        <dbReference type="SAM" id="SignalP"/>
    </source>
</evidence>
<protein>
    <recommendedName>
        <fullName evidence="3">DUF4142 domain-containing protein</fullName>
    </recommendedName>
</protein>
<dbReference type="Proteomes" id="UP000029833">
    <property type="component" value="Unassembled WGS sequence"/>
</dbReference>
<evidence type="ECO:0000313" key="5">
    <source>
        <dbReference type="Proteomes" id="UP000029833"/>
    </source>
</evidence>
<proteinExistence type="predicted"/>
<feature type="chain" id="PRO_5039404723" description="DUF4142 domain-containing protein" evidence="2">
    <location>
        <begin position="22"/>
        <end position="217"/>
    </location>
</feature>
<comment type="caution">
    <text evidence="4">The sequence shown here is derived from an EMBL/GenBank/DDBJ whole genome shotgun (WGS) entry which is preliminary data.</text>
</comment>
<keyword evidence="1" id="KW-0472">Membrane</keyword>
<dbReference type="PANTHER" id="PTHR38593">
    <property type="entry name" value="BLR2558 PROTEIN"/>
    <property type="match status" value="1"/>
</dbReference>
<dbReference type="PANTHER" id="PTHR38593:SF1">
    <property type="entry name" value="BLR2558 PROTEIN"/>
    <property type="match status" value="1"/>
</dbReference>
<organism evidence="4 5">
    <name type="scientific">Cellulomonas cellasea DSM 20118</name>
    <dbReference type="NCBI Taxonomy" id="1408250"/>
    <lineage>
        <taxon>Bacteria</taxon>
        <taxon>Bacillati</taxon>
        <taxon>Actinomycetota</taxon>
        <taxon>Actinomycetes</taxon>
        <taxon>Micrococcales</taxon>
        <taxon>Cellulomonadaceae</taxon>
        <taxon>Cellulomonas</taxon>
    </lineage>
</organism>
<dbReference type="Pfam" id="PF13628">
    <property type="entry name" value="DUF4142"/>
    <property type="match status" value="1"/>
</dbReference>
<gene>
    <name evidence="4" type="ORF">Q760_03350</name>
</gene>
<keyword evidence="5" id="KW-1185">Reference proteome</keyword>
<dbReference type="EMBL" id="AXNT01000013">
    <property type="protein sequence ID" value="KGM03480.1"/>
    <property type="molecule type" value="Genomic_DNA"/>
</dbReference>
<dbReference type="InterPro" id="IPR025419">
    <property type="entry name" value="DUF4142"/>
</dbReference>
<dbReference type="STRING" id="1408250.Q760_03350"/>
<evidence type="ECO:0000256" key="1">
    <source>
        <dbReference type="SAM" id="Phobius"/>
    </source>
</evidence>
<keyword evidence="2" id="KW-0732">Signal</keyword>
<feature type="transmembrane region" description="Helical" evidence="1">
    <location>
        <begin position="192"/>
        <end position="212"/>
    </location>
</feature>
<dbReference type="Gene3D" id="1.20.1260.10">
    <property type="match status" value="1"/>
</dbReference>
<dbReference type="AlphaFoldDB" id="A0A0A0B9G2"/>
<accession>A0A0A0B9G2</accession>
<evidence type="ECO:0000313" key="4">
    <source>
        <dbReference type="EMBL" id="KGM03480.1"/>
    </source>
</evidence>
<feature type="signal peptide" evidence="2">
    <location>
        <begin position="1"/>
        <end position="21"/>
    </location>
</feature>
<evidence type="ECO:0000259" key="3">
    <source>
        <dbReference type="Pfam" id="PF13628"/>
    </source>
</evidence>
<reference evidence="4 5" key="1">
    <citation type="submission" date="2013-10" db="EMBL/GenBank/DDBJ databases">
        <authorList>
            <person name="Wang G."/>
            <person name="Zhuang W."/>
        </authorList>
    </citation>
    <scope>NUCLEOTIDE SEQUENCE [LARGE SCALE GENOMIC DNA]</scope>
    <source>
        <strain evidence="4 5">DSM 20118</strain>
    </source>
</reference>
<dbReference type="RefSeq" id="WP_052103527.1">
    <property type="nucleotide sequence ID" value="NZ_AXNT01000013.1"/>
</dbReference>
<sequence length="217" mass="21604">MHLLRRTAVVLVAAVGSIALAAGPAAAAPNAQDQEFLVGAHQGNLAEIAAGQAALAQATTPQVKEMGQMLITDHQTLDGQLVPVAQQLAVTLPDAPSASQAAALARVQSLSGAEFDKAWVALQIESHRATLALGQEELAEGAEPSVQALATASAPVVQHHLDMALAAAGALGVPTSVPAGSGGDAATSTQDLGLAVAGAGLLVLALTALVAVRRRHA</sequence>
<keyword evidence="1" id="KW-0812">Transmembrane</keyword>
<keyword evidence="1" id="KW-1133">Transmembrane helix</keyword>
<dbReference type="InterPro" id="IPR012347">
    <property type="entry name" value="Ferritin-like"/>
</dbReference>
<feature type="domain" description="DUF4142" evidence="3">
    <location>
        <begin position="32"/>
        <end position="165"/>
    </location>
</feature>